<dbReference type="InterPro" id="IPR011009">
    <property type="entry name" value="Kinase-like_dom_sf"/>
</dbReference>
<accession>A0A9K3D3H2</accession>
<dbReference type="GO" id="GO:0005737">
    <property type="term" value="C:cytoplasm"/>
    <property type="evidence" value="ECO:0007669"/>
    <property type="project" value="TreeGrafter"/>
</dbReference>
<dbReference type="AlphaFoldDB" id="A0A9K3D3H2"/>
<dbReference type="PROSITE" id="PS00107">
    <property type="entry name" value="PROTEIN_KINASE_ATP"/>
    <property type="match status" value="1"/>
</dbReference>
<dbReference type="GO" id="GO:0005524">
    <property type="term" value="F:ATP binding"/>
    <property type="evidence" value="ECO:0007669"/>
    <property type="project" value="UniProtKB-UniRule"/>
</dbReference>
<gene>
    <name evidence="3" type="ORF">KIPB_010179</name>
</gene>
<dbReference type="InterPro" id="IPR017441">
    <property type="entry name" value="Protein_kinase_ATP_BS"/>
</dbReference>
<keyword evidence="1" id="KW-0547">Nucleotide-binding</keyword>
<dbReference type="SUPFAM" id="SSF56112">
    <property type="entry name" value="Protein kinase-like (PK-like)"/>
    <property type="match status" value="1"/>
</dbReference>
<keyword evidence="3" id="KW-0418">Kinase</keyword>
<reference evidence="3 4" key="1">
    <citation type="journal article" date="2018" name="PLoS ONE">
        <title>The draft genome of Kipferlia bialata reveals reductive genome evolution in fornicate parasites.</title>
        <authorList>
            <person name="Tanifuji G."/>
            <person name="Takabayashi S."/>
            <person name="Kume K."/>
            <person name="Takagi M."/>
            <person name="Nakayama T."/>
            <person name="Kamikawa R."/>
            <person name="Inagaki Y."/>
            <person name="Hashimoto T."/>
        </authorList>
    </citation>
    <scope>NUCLEOTIDE SEQUENCE [LARGE SCALE GENOMIC DNA]</scope>
    <source>
        <strain evidence="3">NY0173</strain>
    </source>
</reference>
<comment type="caution">
    <text evidence="3">The sequence shown here is derived from an EMBL/GenBank/DDBJ whole genome shotgun (WGS) entry which is preliminary data.</text>
</comment>
<dbReference type="GO" id="GO:0010506">
    <property type="term" value="P:regulation of autophagy"/>
    <property type="evidence" value="ECO:0007669"/>
    <property type="project" value="InterPro"/>
</dbReference>
<dbReference type="EMBL" id="BDIP01003699">
    <property type="protein sequence ID" value="GIQ88022.1"/>
    <property type="molecule type" value="Genomic_DNA"/>
</dbReference>
<proteinExistence type="predicted"/>
<evidence type="ECO:0000256" key="1">
    <source>
        <dbReference type="PROSITE-ProRule" id="PRU10141"/>
    </source>
</evidence>
<evidence type="ECO:0000313" key="4">
    <source>
        <dbReference type="Proteomes" id="UP000265618"/>
    </source>
</evidence>
<dbReference type="PANTHER" id="PTHR24348:SF68">
    <property type="entry name" value="SERINE_THREONINE-PROTEIN KINASE ATG1C"/>
    <property type="match status" value="1"/>
</dbReference>
<dbReference type="Proteomes" id="UP000265618">
    <property type="component" value="Unassembled WGS sequence"/>
</dbReference>
<name>A0A9K3D3H2_9EUKA</name>
<dbReference type="InterPro" id="IPR000719">
    <property type="entry name" value="Prot_kinase_dom"/>
</dbReference>
<feature type="domain" description="Protein kinase" evidence="2">
    <location>
        <begin position="9"/>
        <end position="114"/>
    </location>
</feature>
<dbReference type="Pfam" id="PF00069">
    <property type="entry name" value="Pkinase"/>
    <property type="match status" value="1"/>
</dbReference>
<evidence type="ECO:0000259" key="2">
    <source>
        <dbReference type="PROSITE" id="PS50011"/>
    </source>
</evidence>
<keyword evidence="4" id="KW-1185">Reference proteome</keyword>
<dbReference type="PANTHER" id="PTHR24348">
    <property type="entry name" value="SERINE/THREONINE-PROTEIN KINASE UNC-51-RELATED"/>
    <property type="match status" value="1"/>
</dbReference>
<dbReference type="PROSITE" id="PS50011">
    <property type="entry name" value="PROTEIN_KINASE_DOM"/>
    <property type="match status" value="1"/>
</dbReference>
<dbReference type="GO" id="GO:0004674">
    <property type="term" value="F:protein serine/threonine kinase activity"/>
    <property type="evidence" value="ECO:0007669"/>
    <property type="project" value="InterPro"/>
</dbReference>
<protein>
    <submittedName>
        <fullName evidence="3">Calcium/calmodulin-dependent/calcium-dependent protein kinase</fullName>
    </submittedName>
</protein>
<organism evidence="3 4">
    <name type="scientific">Kipferlia bialata</name>
    <dbReference type="NCBI Taxonomy" id="797122"/>
    <lineage>
        <taxon>Eukaryota</taxon>
        <taxon>Metamonada</taxon>
        <taxon>Carpediemonas-like organisms</taxon>
        <taxon>Kipferlia</taxon>
    </lineage>
</organism>
<dbReference type="OrthoDB" id="193931at2759"/>
<feature type="non-terminal residue" evidence="3">
    <location>
        <position position="1"/>
    </location>
</feature>
<feature type="binding site" evidence="1">
    <location>
        <position position="38"/>
    </location>
    <ligand>
        <name>ATP</name>
        <dbReference type="ChEBI" id="CHEBI:30616"/>
    </ligand>
</feature>
<keyword evidence="1" id="KW-0067">ATP-binding</keyword>
<keyword evidence="3" id="KW-0808">Transferase</keyword>
<sequence>MDAEYLKQYVLAHELGTGSFGKVMYGIDRESGDEVAIKTMRLTNETADMVSGREVKVMSRLRHPNVIRLHKVITTPFGIHLVMELADGTLSQCKERITPVSYHVYCRPVPIENL</sequence>
<evidence type="ECO:0000313" key="3">
    <source>
        <dbReference type="EMBL" id="GIQ88022.1"/>
    </source>
</evidence>
<dbReference type="Gene3D" id="1.10.510.10">
    <property type="entry name" value="Transferase(Phosphotransferase) domain 1"/>
    <property type="match status" value="1"/>
</dbReference>
<dbReference type="InterPro" id="IPR045269">
    <property type="entry name" value="Atg1-like"/>
</dbReference>